<comment type="caution">
    <text evidence="3">The sequence shown here is derived from an EMBL/GenBank/DDBJ whole genome shotgun (WGS) entry which is preliminary data.</text>
</comment>
<evidence type="ECO:0000256" key="1">
    <source>
        <dbReference type="SAM" id="MobiDB-lite"/>
    </source>
</evidence>
<reference evidence="3 4" key="2">
    <citation type="submission" date="2020-11" db="EMBL/GenBank/DDBJ databases">
        <title>Description of novel Gluconobacter species.</title>
        <authorList>
            <person name="Cleenwerck I."/>
            <person name="Cnockaert M."/>
            <person name="Borremans W."/>
            <person name="Wieme A.D."/>
            <person name="De Vuyst L."/>
            <person name="Vandamme P."/>
        </authorList>
    </citation>
    <scope>NUCLEOTIDE SEQUENCE [LARGE SCALE GENOMIC DNA]</scope>
    <source>
        <strain evidence="3 4">LMG 27748</strain>
    </source>
</reference>
<organism evidence="3 4">
    <name type="scientific">Gluconobacter cerevisiae</name>
    <dbReference type="NCBI Taxonomy" id="1379734"/>
    <lineage>
        <taxon>Bacteria</taxon>
        <taxon>Pseudomonadati</taxon>
        <taxon>Pseudomonadota</taxon>
        <taxon>Alphaproteobacteria</taxon>
        <taxon>Acetobacterales</taxon>
        <taxon>Acetobacteraceae</taxon>
        <taxon>Gluconobacter</taxon>
    </lineage>
</organism>
<name>A0ABR9YG02_9PROT</name>
<evidence type="ECO:0000259" key="2">
    <source>
        <dbReference type="Pfam" id="PF06381"/>
    </source>
</evidence>
<keyword evidence="4" id="KW-1185">Reference proteome</keyword>
<reference evidence="4" key="1">
    <citation type="submission" date="2020-04" db="EMBL/GenBank/DDBJ databases">
        <title>Description of novel Gluconacetobacter.</title>
        <authorList>
            <person name="Sombolestani A."/>
        </authorList>
    </citation>
    <scope>NUCLEOTIDE SEQUENCE [LARGE SCALE GENOMIC DNA]</scope>
    <source>
        <strain evidence="4">LMG 27748</strain>
    </source>
</reference>
<dbReference type="RefSeq" id="WP_194255620.1">
    <property type="nucleotide sequence ID" value="NZ_JABCQO010000008.1"/>
</dbReference>
<feature type="region of interest" description="Disordered" evidence="1">
    <location>
        <begin position="460"/>
        <end position="507"/>
    </location>
</feature>
<dbReference type="EMBL" id="JABCQO010000008">
    <property type="protein sequence ID" value="MBF0877249.1"/>
    <property type="molecule type" value="Genomic_DNA"/>
</dbReference>
<dbReference type="Pfam" id="PF06381">
    <property type="entry name" value="Phage_portal_3"/>
    <property type="match status" value="1"/>
</dbReference>
<evidence type="ECO:0000313" key="3">
    <source>
        <dbReference type="EMBL" id="MBF0877249.1"/>
    </source>
</evidence>
<sequence>MWPFTRKRAVDTTRVRVEPRIAEATPSPFNGDVWREVERGLSRGADRPSYALYRPLDGVRPKASPIAQDSAIPPAVQNFMNNAVADGVAFMGYPRLAAMAQRAEYRHIVGTLAEESTREWIEFRAADGEDKSERLKDLRSEFTRLKVRERFRQLSEYDGFYGLGMLYLDTGLPTRSPDLATPLLVEPETIGIGALKSLRVIDPIWISPNDYNAADPLKSAFYRPSTWWVQGANLHESRLLRFVSRDVPDILKPSYNFGGMSLTQMAKPYVDNWLRTRQSVADLINGCSIVNLKTDLMATMQKVGVGGLIDRVQSFIKFRSNRGVMLTDKEKEELQILSANLAGLDKLQAQALEQICVVAQMPLVKFTGISPSGLNASSDGEIRVWYDRVAAYQEQFFRPHLTRVMRIIMLSLWGKIDESIDFAFIPLWQMDDAAKAAILKTKADTVVELIEAGVVSPEEGRKVVADDPDSPFDGIDVDDVPPPPEDGDDHISLLSDPAAGNVGASGV</sequence>
<evidence type="ECO:0000313" key="4">
    <source>
        <dbReference type="Proteomes" id="UP000630952"/>
    </source>
</evidence>
<proteinExistence type="predicted"/>
<feature type="domain" description="Anti-CBASS protein Acb1-like N-terminal" evidence="2">
    <location>
        <begin position="96"/>
        <end position="446"/>
    </location>
</feature>
<dbReference type="InterPro" id="IPR024459">
    <property type="entry name" value="Acb1-like_N"/>
</dbReference>
<dbReference type="Proteomes" id="UP000630952">
    <property type="component" value="Unassembled WGS sequence"/>
</dbReference>
<protein>
    <submittedName>
        <fullName evidence="3">DUF1073 domain-containing protein</fullName>
    </submittedName>
</protein>
<accession>A0ABR9YG02</accession>
<feature type="compositionally biased region" description="Acidic residues" evidence="1">
    <location>
        <begin position="466"/>
        <end position="479"/>
    </location>
</feature>
<gene>
    <name evidence="3" type="ORF">HKD21_10370</name>
</gene>